<dbReference type="Proteomes" id="UP000016930">
    <property type="component" value="Unassembled WGS sequence"/>
</dbReference>
<dbReference type="EC" id="2.7.13.3" evidence="2"/>
<feature type="domain" description="Response regulatory" evidence="9">
    <location>
        <begin position="975"/>
        <end position="1116"/>
    </location>
</feature>
<reference evidence="10 11" key="1">
    <citation type="journal article" date="2012" name="Proc. Natl. Acad. Sci. U.S.A.">
        <title>Comparative genomics of Ceriporiopsis subvermispora and Phanerochaete chrysosporium provide insight into selective ligninolysis.</title>
        <authorList>
            <person name="Fernandez-Fueyo E."/>
            <person name="Ruiz-Duenas F.J."/>
            <person name="Ferreira P."/>
            <person name="Floudas D."/>
            <person name="Hibbett D.S."/>
            <person name="Canessa P."/>
            <person name="Larrondo L.F."/>
            <person name="James T.Y."/>
            <person name="Seelenfreund D."/>
            <person name="Lobos S."/>
            <person name="Polanco R."/>
            <person name="Tello M."/>
            <person name="Honda Y."/>
            <person name="Watanabe T."/>
            <person name="Watanabe T."/>
            <person name="Ryu J.S."/>
            <person name="Kubicek C.P."/>
            <person name="Schmoll M."/>
            <person name="Gaskell J."/>
            <person name="Hammel K.E."/>
            <person name="St John F.J."/>
            <person name="Vanden Wymelenberg A."/>
            <person name="Sabat G."/>
            <person name="Splinter BonDurant S."/>
            <person name="Syed K."/>
            <person name="Yadav J.S."/>
            <person name="Doddapaneni H."/>
            <person name="Subramanian V."/>
            <person name="Lavin J.L."/>
            <person name="Oguiza J.A."/>
            <person name="Perez G."/>
            <person name="Pisabarro A.G."/>
            <person name="Ramirez L."/>
            <person name="Santoyo F."/>
            <person name="Master E."/>
            <person name="Coutinho P.M."/>
            <person name="Henrissat B."/>
            <person name="Lombard V."/>
            <person name="Magnuson J.K."/>
            <person name="Kuees U."/>
            <person name="Hori C."/>
            <person name="Igarashi K."/>
            <person name="Samejima M."/>
            <person name="Held B.W."/>
            <person name="Barry K.W."/>
            <person name="LaButti K.M."/>
            <person name="Lapidus A."/>
            <person name="Lindquist E.A."/>
            <person name="Lucas S.M."/>
            <person name="Riley R."/>
            <person name="Salamov A.A."/>
            <person name="Hoffmeister D."/>
            <person name="Schwenk D."/>
            <person name="Hadar Y."/>
            <person name="Yarden O."/>
            <person name="de Vries R.P."/>
            <person name="Wiebenga A."/>
            <person name="Stenlid J."/>
            <person name="Eastwood D."/>
            <person name="Grigoriev I.V."/>
            <person name="Berka R.M."/>
            <person name="Blanchette R.A."/>
            <person name="Kersten P."/>
            <person name="Martinez A.T."/>
            <person name="Vicuna R."/>
            <person name="Cullen D."/>
        </authorList>
    </citation>
    <scope>NUCLEOTIDE SEQUENCE [LARGE SCALE GENOMIC DNA]</scope>
    <source>
        <strain evidence="10 11">B</strain>
    </source>
</reference>
<dbReference type="GO" id="GO:0005886">
    <property type="term" value="C:plasma membrane"/>
    <property type="evidence" value="ECO:0007669"/>
    <property type="project" value="TreeGrafter"/>
</dbReference>
<evidence type="ECO:0000256" key="2">
    <source>
        <dbReference type="ARBA" id="ARBA00012438"/>
    </source>
</evidence>
<evidence type="ECO:0000256" key="7">
    <source>
        <dbReference type="SAM" id="Phobius"/>
    </source>
</evidence>
<dbReference type="InterPro" id="IPR036890">
    <property type="entry name" value="HATPase_C_sf"/>
</dbReference>
<dbReference type="Pfam" id="PF02518">
    <property type="entry name" value="HATPase_c"/>
    <property type="match status" value="1"/>
</dbReference>
<feature type="region of interest" description="Disordered" evidence="6">
    <location>
        <begin position="832"/>
        <end position="864"/>
    </location>
</feature>
<feature type="compositionally biased region" description="Basic and acidic residues" evidence="6">
    <location>
        <begin position="163"/>
        <end position="175"/>
    </location>
</feature>
<dbReference type="Gene3D" id="3.40.50.2300">
    <property type="match status" value="1"/>
</dbReference>
<dbReference type="SUPFAM" id="SSF55874">
    <property type="entry name" value="ATPase domain of HSP90 chaperone/DNA topoisomerase II/histidine kinase"/>
    <property type="match status" value="2"/>
</dbReference>
<dbReference type="PRINTS" id="PR00344">
    <property type="entry name" value="BCTRLSENSOR"/>
</dbReference>
<evidence type="ECO:0000256" key="3">
    <source>
        <dbReference type="ARBA" id="ARBA00022679"/>
    </source>
</evidence>
<dbReference type="InterPro" id="IPR005467">
    <property type="entry name" value="His_kinase_dom"/>
</dbReference>
<keyword evidence="7" id="KW-0472">Membrane</keyword>
<feature type="transmembrane region" description="Helical" evidence="7">
    <location>
        <begin position="346"/>
        <end position="364"/>
    </location>
</feature>
<name>M2RKH5_CERS8</name>
<feature type="compositionally biased region" description="Low complexity" evidence="6">
    <location>
        <begin position="946"/>
        <end position="958"/>
    </location>
</feature>
<evidence type="ECO:0000259" key="8">
    <source>
        <dbReference type="PROSITE" id="PS50109"/>
    </source>
</evidence>
<feature type="region of interest" description="Disordered" evidence="6">
    <location>
        <begin position="939"/>
        <end position="966"/>
    </location>
</feature>
<dbReference type="CDD" id="cd17546">
    <property type="entry name" value="REC_hyHK_CKI1_RcsC-like"/>
    <property type="match status" value="1"/>
</dbReference>
<keyword evidence="5" id="KW-0597">Phosphoprotein</keyword>
<sequence length="1173" mass="128380">MPFRSRSSLATIDDPPKSPVTDDLPLTPAGTFAKYKVDPLATTTTTTATPLETPALDDGPGLPPPVLQSSLAGNRRGDKSQGPGQKKSARVNGGLRVHWDRFKRKMGSGTAPSTSSALELEESTGDSSSGFPRSRHGGGAHMDETDDVVDEVVVDREWSDEIKSSSITHSEHGGSPDKSGGSAHQGGTNTDHESLAMHPDGFWGISPVLVFFRWRLWALAMSFFSTKFMDEKSEQHYKKENWFLRKNLALWSAVFYIINWVLAIAFIPRPLVLPDKIFYYGVSPALSFPVLPMVMYDWPRDRHFLYQCFLVTATWCWSIFPILEIYLCGFYPGSPHVLFQCGNKDFLTTFYYTSALQTIALFGLKLHRFPAMLGALCFFILAVGLVVPVHPAFTRNVMNFLFFQGFLLYVHYMRESAERRLYNLRDQLKIQFRATQKAQVNERKAADSKRRLTSLIFGSAQVRVPLNTALLAVQNMEASGLVAKSQDIEFKALEGSLSMMSKVLNDVLDFNRMDSGRFESVLKPYAFHQVMRSMFVPLQLATDARGLQFIVDLDKNIDEIACRALYEAMGESEAVIHRRLREHPEDDGIVVGDETRLRQIITNLASNACKFTPTGGKLLITTRLVLPNWPASAEGSGASETLVDSKEAREFARQGGVGEVSRGDGTSSSSSVSARRVSANANIARLAERGLSPGMPHRLSATHLTQHNVLHSKPAPPLEWIVVRIEVTDTGCGIRPKDMAQSKLFSAFNQTEQGRLQGGKGTGLGLALVRQIVKLSGGRLGVRSKVHEGSTFWVELPLGVGSKALPALNAPIEQSMWDNDDLPPTISRFSRRARTDTPGTKSVVMADSPDMRNAAHLPTTQSSSAMHSIMEQGGLVEISTRRGEQSPLTRSIGDPSTGTDLVEPPPLVISDSLGAERPAPPTEHSSDTIRLHLSQLPKPQSFHIDGAPSSPATSAGSTLQAQAANAWGSQESPLRVLVVDDDPLTRKLMSRMLTRLGCRVATAENGEIALELILGTGQRATPSSEDTGSAGLSLDGSASGDEYRYAVIFLDNQMPVLSGLDAVTKLREMGRHDFVVGVTGNALLTDQQEYLEAGADHVLTKPVLEKSLKRMLLIADERRKRPIGTTQMSEQQPQGSQSTPQASQLQIRPQSPAQQPQTPPPPLAQAQPRTSTS</sequence>
<feature type="compositionally biased region" description="Low complexity" evidence="6">
    <location>
        <begin position="39"/>
        <end position="60"/>
    </location>
</feature>
<dbReference type="PANTHER" id="PTHR43047">
    <property type="entry name" value="TWO-COMPONENT HISTIDINE PROTEIN KINASE"/>
    <property type="match status" value="1"/>
</dbReference>
<keyword evidence="7" id="KW-0812">Transmembrane</keyword>
<keyword evidence="11" id="KW-1185">Reference proteome</keyword>
<feature type="compositionally biased region" description="Low complexity" evidence="6">
    <location>
        <begin position="1164"/>
        <end position="1173"/>
    </location>
</feature>
<feature type="compositionally biased region" description="Polar residues" evidence="6">
    <location>
        <begin position="1"/>
        <end position="10"/>
    </location>
</feature>
<evidence type="ECO:0000256" key="5">
    <source>
        <dbReference type="PROSITE-ProRule" id="PRU00169"/>
    </source>
</evidence>
<dbReference type="PANTHER" id="PTHR43047:SF66">
    <property type="entry name" value="HISKA"/>
    <property type="match status" value="1"/>
</dbReference>
<dbReference type="GO" id="GO:0000155">
    <property type="term" value="F:phosphorelay sensor kinase activity"/>
    <property type="evidence" value="ECO:0007669"/>
    <property type="project" value="TreeGrafter"/>
</dbReference>
<evidence type="ECO:0000256" key="1">
    <source>
        <dbReference type="ARBA" id="ARBA00000085"/>
    </source>
</evidence>
<organism evidence="10 11">
    <name type="scientific">Ceriporiopsis subvermispora (strain B)</name>
    <name type="common">White-rot fungus</name>
    <name type="synonym">Gelatoporia subvermispora</name>
    <dbReference type="NCBI Taxonomy" id="914234"/>
    <lineage>
        <taxon>Eukaryota</taxon>
        <taxon>Fungi</taxon>
        <taxon>Dikarya</taxon>
        <taxon>Basidiomycota</taxon>
        <taxon>Agaricomycotina</taxon>
        <taxon>Agaricomycetes</taxon>
        <taxon>Polyporales</taxon>
        <taxon>Gelatoporiaceae</taxon>
        <taxon>Gelatoporia</taxon>
    </lineage>
</organism>
<protein>
    <recommendedName>
        <fullName evidence="2">histidine kinase</fullName>
        <ecNumber evidence="2">2.7.13.3</ecNumber>
    </recommendedName>
</protein>
<feature type="domain" description="Histidine kinase" evidence="8">
    <location>
        <begin position="457"/>
        <end position="800"/>
    </location>
</feature>
<accession>M2RKH5</accession>
<keyword evidence="7" id="KW-1133">Transmembrane helix</keyword>
<evidence type="ECO:0000259" key="9">
    <source>
        <dbReference type="PROSITE" id="PS50110"/>
    </source>
</evidence>
<dbReference type="AlphaFoldDB" id="M2RKH5"/>
<dbReference type="Gene3D" id="3.30.565.10">
    <property type="entry name" value="Histidine kinase-like ATPase, C-terminal domain"/>
    <property type="match status" value="1"/>
</dbReference>
<dbReference type="OrthoDB" id="60033at2759"/>
<dbReference type="STRING" id="914234.M2RKH5"/>
<dbReference type="InterPro" id="IPR001789">
    <property type="entry name" value="Sig_transdc_resp-reg_receiver"/>
</dbReference>
<feature type="transmembrane region" description="Helical" evidence="7">
    <location>
        <begin position="277"/>
        <end position="296"/>
    </location>
</feature>
<evidence type="ECO:0000256" key="4">
    <source>
        <dbReference type="ARBA" id="ARBA00022777"/>
    </source>
</evidence>
<feature type="region of interest" description="Disordered" evidence="6">
    <location>
        <begin position="880"/>
        <end position="927"/>
    </location>
</feature>
<evidence type="ECO:0000313" key="10">
    <source>
        <dbReference type="EMBL" id="EMD39331.1"/>
    </source>
</evidence>
<proteinExistence type="predicted"/>
<feature type="transmembrane region" description="Helical" evidence="7">
    <location>
        <begin position="371"/>
        <end position="390"/>
    </location>
</feature>
<evidence type="ECO:0000256" key="6">
    <source>
        <dbReference type="SAM" id="MobiDB-lite"/>
    </source>
</evidence>
<feature type="compositionally biased region" description="Polar residues" evidence="6">
    <location>
        <begin position="1124"/>
        <end position="1148"/>
    </location>
</feature>
<dbReference type="SUPFAM" id="SSF52172">
    <property type="entry name" value="CheY-like"/>
    <property type="match status" value="1"/>
</dbReference>
<feature type="region of interest" description="Disordered" evidence="6">
    <location>
        <begin position="1"/>
        <end position="147"/>
    </location>
</feature>
<dbReference type="EMBL" id="KB445794">
    <property type="protein sequence ID" value="EMD39331.1"/>
    <property type="molecule type" value="Genomic_DNA"/>
</dbReference>
<comment type="catalytic activity">
    <reaction evidence="1">
        <text>ATP + protein L-histidine = ADP + protein N-phospho-L-histidine.</text>
        <dbReference type="EC" id="2.7.13.3"/>
    </reaction>
</comment>
<feature type="region of interest" description="Disordered" evidence="6">
    <location>
        <begin position="1119"/>
        <end position="1173"/>
    </location>
</feature>
<feature type="region of interest" description="Disordered" evidence="6">
    <location>
        <begin position="163"/>
        <end position="191"/>
    </location>
</feature>
<keyword evidence="3" id="KW-0808">Transferase</keyword>
<dbReference type="InterPro" id="IPR003594">
    <property type="entry name" value="HATPase_dom"/>
</dbReference>
<dbReference type="InterPro" id="IPR004358">
    <property type="entry name" value="Sig_transdc_His_kin-like_C"/>
</dbReference>
<evidence type="ECO:0000313" key="11">
    <source>
        <dbReference type="Proteomes" id="UP000016930"/>
    </source>
</evidence>
<feature type="transmembrane region" description="Helical" evidence="7">
    <location>
        <begin position="308"/>
        <end position="326"/>
    </location>
</feature>
<feature type="compositionally biased region" description="Polar residues" evidence="6">
    <location>
        <begin position="886"/>
        <end position="899"/>
    </location>
</feature>
<gene>
    <name evidence="10" type="ORF">CERSUDRAFT_152469</name>
</gene>
<dbReference type="Pfam" id="PF00072">
    <property type="entry name" value="Response_reg"/>
    <property type="match status" value="1"/>
</dbReference>
<feature type="transmembrane region" description="Helical" evidence="7">
    <location>
        <begin position="248"/>
        <end position="271"/>
    </location>
</feature>
<feature type="compositionally biased region" description="Basic and acidic residues" evidence="6">
    <location>
        <begin position="643"/>
        <end position="652"/>
    </location>
</feature>
<feature type="region of interest" description="Disordered" evidence="6">
    <location>
        <begin position="634"/>
        <end position="674"/>
    </location>
</feature>
<dbReference type="PROSITE" id="PS50109">
    <property type="entry name" value="HIS_KIN"/>
    <property type="match status" value="1"/>
</dbReference>
<feature type="modified residue" description="4-aspartylphosphate" evidence="5">
    <location>
        <position position="1051"/>
    </location>
</feature>
<dbReference type="PROSITE" id="PS50110">
    <property type="entry name" value="RESPONSE_REGULATORY"/>
    <property type="match status" value="1"/>
</dbReference>
<keyword evidence="4 10" id="KW-0418">Kinase</keyword>
<dbReference type="InterPro" id="IPR011006">
    <property type="entry name" value="CheY-like_superfamily"/>
</dbReference>
<dbReference type="HOGENOM" id="CLU_006108_0_0_1"/>
<dbReference type="GO" id="GO:0009927">
    <property type="term" value="F:histidine phosphotransfer kinase activity"/>
    <property type="evidence" value="ECO:0007669"/>
    <property type="project" value="TreeGrafter"/>
</dbReference>
<dbReference type="SMART" id="SM00448">
    <property type="entry name" value="REC"/>
    <property type="match status" value="1"/>
</dbReference>
<dbReference type="SMART" id="SM00387">
    <property type="entry name" value="HATPase_c"/>
    <property type="match status" value="1"/>
</dbReference>